<dbReference type="AlphaFoldDB" id="A0A062V6D4"/>
<sequence length="79" mass="9109">MVQAIINIDEHTNRILNIIKAKYNLKDKSSAIDLMATQYEEEILEPELKPEYIEKAKKIIQQKAVDVGSVEKLRDRLGL</sequence>
<keyword evidence="2" id="KW-1185">Reference proteome</keyword>
<reference evidence="1 2" key="1">
    <citation type="journal article" date="2013" name="Nature">
        <title>Anaerobic oxidation of methane coupled to nitrate reduction in a novel archaeal lineage.</title>
        <authorList>
            <person name="Haroon M.F."/>
            <person name="Hu S."/>
            <person name="Shi Y."/>
            <person name="Imelfort M."/>
            <person name="Keller J."/>
            <person name="Hugenholtz P."/>
            <person name="Yuan Z."/>
            <person name="Tyson G.W."/>
        </authorList>
    </citation>
    <scope>NUCLEOTIDE SEQUENCE [LARGE SCALE GENOMIC DNA]</scope>
    <source>
        <strain evidence="1 2">ANME-2d</strain>
    </source>
</reference>
<evidence type="ECO:0008006" key="3">
    <source>
        <dbReference type="Google" id="ProtNLM"/>
    </source>
</evidence>
<evidence type="ECO:0000313" key="1">
    <source>
        <dbReference type="EMBL" id="KCZ70920.1"/>
    </source>
</evidence>
<dbReference type="Proteomes" id="UP000027153">
    <property type="component" value="Unassembled WGS sequence"/>
</dbReference>
<dbReference type="RefSeq" id="WP_048092945.1">
    <property type="nucleotide sequence ID" value="NZ_JMIY01000007.1"/>
</dbReference>
<dbReference type="PATRIC" id="fig|1392998.3.peg.3245"/>
<comment type="caution">
    <text evidence="1">The sequence shown here is derived from an EMBL/GenBank/DDBJ whole genome shotgun (WGS) entry which is preliminary data.</text>
</comment>
<dbReference type="EMBL" id="JMIY01000007">
    <property type="protein sequence ID" value="KCZ70920.1"/>
    <property type="molecule type" value="Genomic_DNA"/>
</dbReference>
<dbReference type="Pfam" id="PF10884">
    <property type="entry name" value="DUF2683"/>
    <property type="match status" value="1"/>
</dbReference>
<gene>
    <name evidence="1" type="ORF">ANME2D_02946</name>
</gene>
<dbReference type="InterPro" id="IPR020271">
    <property type="entry name" value="Uncharacterised_MJ1172"/>
</dbReference>
<accession>A0A062V6D4</accession>
<organism evidence="1 2">
    <name type="scientific">Candidatus Methanoperedens nitratireducens</name>
    <dbReference type="NCBI Taxonomy" id="1392998"/>
    <lineage>
        <taxon>Archaea</taxon>
        <taxon>Methanobacteriati</taxon>
        <taxon>Methanobacteriota</taxon>
        <taxon>Stenosarchaea group</taxon>
        <taxon>Methanomicrobia</taxon>
        <taxon>Methanosarcinales</taxon>
        <taxon>ANME-2 cluster</taxon>
        <taxon>Candidatus Methanoperedentaceae</taxon>
        <taxon>Candidatus Methanoperedens</taxon>
    </lineage>
</organism>
<name>A0A062V6D4_9EURY</name>
<evidence type="ECO:0000313" key="2">
    <source>
        <dbReference type="Proteomes" id="UP000027153"/>
    </source>
</evidence>
<protein>
    <recommendedName>
        <fullName evidence="3">Antitoxin</fullName>
    </recommendedName>
</protein>
<dbReference type="OrthoDB" id="134273at2157"/>
<proteinExistence type="predicted"/>